<sequence length="53" mass="5641">MLYYALAFLLVAIISAVFGFGGLASATAGIAQILFFVFIALSVALLLFRALRD</sequence>
<dbReference type="AlphaFoldDB" id="A0A1I6LNK2"/>
<name>A0A1I6LNK2_9RHOB</name>
<dbReference type="PIRSF" id="PIRSF036466">
    <property type="entry name" value="UCP036466"/>
    <property type="match status" value="1"/>
</dbReference>
<evidence type="ECO:0000256" key="3">
    <source>
        <dbReference type="ARBA" id="ARBA00022989"/>
    </source>
</evidence>
<dbReference type="Proteomes" id="UP000198926">
    <property type="component" value="Unassembled WGS sequence"/>
</dbReference>
<evidence type="ECO:0000256" key="4">
    <source>
        <dbReference type="ARBA" id="ARBA00023136"/>
    </source>
</evidence>
<keyword evidence="4 5" id="KW-0472">Membrane</keyword>
<keyword evidence="3 5" id="KW-1133">Transmembrane helix</keyword>
<dbReference type="RefSeq" id="WP_090204087.1">
    <property type="nucleotide sequence ID" value="NZ_FOZM01000001.1"/>
</dbReference>
<comment type="similarity">
    <text evidence="5">Belongs to the UPF0391 family.</text>
</comment>
<evidence type="ECO:0000256" key="2">
    <source>
        <dbReference type="ARBA" id="ARBA00022692"/>
    </source>
</evidence>
<evidence type="ECO:0000313" key="7">
    <source>
        <dbReference type="Proteomes" id="UP000198926"/>
    </source>
</evidence>
<dbReference type="EMBL" id="FOZM01000001">
    <property type="protein sequence ID" value="SFS05011.1"/>
    <property type="molecule type" value="Genomic_DNA"/>
</dbReference>
<comment type="subcellular location">
    <subcellularLocation>
        <location evidence="5">Cell membrane</location>
        <topology evidence="5">Single-pass membrane protein</topology>
    </subcellularLocation>
</comment>
<evidence type="ECO:0000256" key="5">
    <source>
        <dbReference type="HAMAP-Rule" id="MF_01361"/>
    </source>
</evidence>
<keyword evidence="7" id="KW-1185">Reference proteome</keyword>
<proteinExistence type="inferred from homology"/>
<dbReference type="GO" id="GO:0005886">
    <property type="term" value="C:plasma membrane"/>
    <property type="evidence" value="ECO:0007669"/>
    <property type="project" value="UniProtKB-SubCell"/>
</dbReference>
<keyword evidence="1 5" id="KW-1003">Cell membrane</keyword>
<feature type="transmembrane region" description="Helical" evidence="5">
    <location>
        <begin position="29"/>
        <end position="48"/>
    </location>
</feature>
<dbReference type="STRING" id="1123755.SAMN05444714_0738"/>
<organism evidence="6 7">
    <name type="scientific">Yoonia litorea</name>
    <dbReference type="NCBI Taxonomy" id="1123755"/>
    <lineage>
        <taxon>Bacteria</taxon>
        <taxon>Pseudomonadati</taxon>
        <taxon>Pseudomonadota</taxon>
        <taxon>Alphaproteobacteria</taxon>
        <taxon>Rhodobacterales</taxon>
        <taxon>Paracoccaceae</taxon>
        <taxon>Yoonia</taxon>
    </lineage>
</organism>
<dbReference type="Pfam" id="PF07043">
    <property type="entry name" value="DUF1328"/>
    <property type="match status" value="1"/>
</dbReference>
<evidence type="ECO:0000256" key="1">
    <source>
        <dbReference type="ARBA" id="ARBA00022475"/>
    </source>
</evidence>
<accession>A0A1I6LNK2</accession>
<reference evidence="6 7" key="1">
    <citation type="submission" date="2016-10" db="EMBL/GenBank/DDBJ databases">
        <authorList>
            <person name="de Groot N.N."/>
        </authorList>
    </citation>
    <scope>NUCLEOTIDE SEQUENCE [LARGE SCALE GENOMIC DNA]</scope>
    <source>
        <strain evidence="6 7">DSM 29433</strain>
    </source>
</reference>
<evidence type="ECO:0000313" key="6">
    <source>
        <dbReference type="EMBL" id="SFS05011.1"/>
    </source>
</evidence>
<gene>
    <name evidence="6" type="ORF">SAMN05444714_0738</name>
</gene>
<dbReference type="OrthoDB" id="8021162at2"/>
<keyword evidence="2 5" id="KW-0812">Transmembrane</keyword>
<dbReference type="HAMAP" id="MF_01361">
    <property type="entry name" value="UPF0391"/>
    <property type="match status" value="1"/>
</dbReference>
<dbReference type="InterPro" id="IPR009760">
    <property type="entry name" value="DUF1328"/>
</dbReference>
<protein>
    <recommendedName>
        <fullName evidence="5">UPF0391 membrane protein SAMN05444714_0738</fullName>
    </recommendedName>
</protein>